<proteinExistence type="predicted"/>
<dbReference type="EMBL" id="MOBJ01000034">
    <property type="protein sequence ID" value="RON01584.1"/>
    <property type="molecule type" value="Genomic_DNA"/>
</dbReference>
<evidence type="ECO:0000259" key="2">
    <source>
        <dbReference type="Pfam" id="PF19830"/>
    </source>
</evidence>
<dbReference type="InterPro" id="IPR058671">
    <property type="entry name" value="DUF6311_C"/>
</dbReference>
<feature type="transmembrane region" description="Helical" evidence="1">
    <location>
        <begin position="225"/>
        <end position="244"/>
    </location>
</feature>
<evidence type="ECO:0000259" key="3">
    <source>
        <dbReference type="Pfam" id="PF25853"/>
    </source>
</evidence>
<feature type="transmembrane region" description="Helical" evidence="1">
    <location>
        <begin position="285"/>
        <end position="306"/>
    </location>
</feature>
<evidence type="ECO:0000256" key="1">
    <source>
        <dbReference type="SAM" id="Phobius"/>
    </source>
</evidence>
<feature type="transmembrane region" description="Helical" evidence="1">
    <location>
        <begin position="256"/>
        <end position="273"/>
    </location>
</feature>
<evidence type="ECO:0000313" key="4">
    <source>
        <dbReference type="EMBL" id="RON01584.1"/>
    </source>
</evidence>
<evidence type="ECO:0008006" key="6">
    <source>
        <dbReference type="Google" id="ProtNLM"/>
    </source>
</evidence>
<name>A0A423GV99_9PSED</name>
<feature type="transmembrane region" description="Helical" evidence="1">
    <location>
        <begin position="389"/>
        <end position="409"/>
    </location>
</feature>
<feature type="transmembrane region" description="Helical" evidence="1">
    <location>
        <begin position="101"/>
        <end position="123"/>
    </location>
</feature>
<feature type="transmembrane region" description="Helical" evidence="1">
    <location>
        <begin position="154"/>
        <end position="170"/>
    </location>
</feature>
<feature type="transmembrane region" description="Helical" evidence="1">
    <location>
        <begin position="7"/>
        <end position="26"/>
    </location>
</feature>
<dbReference type="RefSeq" id="WP_123428024.1">
    <property type="nucleotide sequence ID" value="NZ_MOBJ01000034.1"/>
</dbReference>
<dbReference type="InterPro" id="IPR046278">
    <property type="entry name" value="DUF6311"/>
</dbReference>
<keyword evidence="1" id="KW-0472">Membrane</keyword>
<feature type="transmembrane region" description="Helical" evidence="1">
    <location>
        <begin position="318"/>
        <end position="345"/>
    </location>
</feature>
<feature type="transmembrane region" description="Helical" evidence="1">
    <location>
        <begin position="130"/>
        <end position="148"/>
    </location>
</feature>
<sequence>MKVSGKHWAVALLPLLMGVVAFFIVIGPRALDPQNIAWLESGDPATHYLGWVFFRHSPWTFPLGLNPSYGLELGSAVIFSDSNPLLALLFKPFSPWLPETFQYFGIWLLTCFVLQAWFAWKLLGLVTPSVVLRLLGAGLFLFSPPMFLRMGGHLSLAGHFLILAALYLALHPRVQKRRLAWGSLLAATALVHAYLLAMVALIWIADLAGRTIKNQLTRRTALIELLVLFLLVSLCCWQAGYFSIGDGIASGGFGLYRMNLLSVIDSSGWSLILPDLPEASGDYEGFNYLGLGTLLLAICAAVVLLRHTTDFGSSVRRLPILLWALIGLTLFALSNEIGVGLLNIHYPLPGIIVKLANIFRASGRMFWPVFYVIVFAVIFLVVRGNRPRTAVCLLALALFVQVVDTRNGWAGLRQSRMMVPAAEWPTMLHDPFWASAASHYANIRSLQPQNQPDTWLPLASYAATHGLKTDTAYLGRMSSTALEHAQQKAKRMLETGQYDPDSLYILNQNAMLEAVKSIHSETDLLARIDGLVVLAPGWKQCEQCLPVADEGRSMQLVPLIKLGQQQLFNYKTQHLAQGWSTPETWGTWSEGGEAEILLRVPPQARSIVIEALAFVLPMHLSQDVVFTINGVQAFSTHLTRLQGNRIEIPLTAAIHEAIARDTLMRIHVQLPDAISPKQLGLGEDRRVMGLGVKSLTVQ</sequence>
<reference evidence="4 5" key="1">
    <citation type="submission" date="2016-10" db="EMBL/GenBank/DDBJ databases">
        <title>Comparative genome analysis of multiple Pseudomonas spp. focuses on biocontrol and plant growth promoting traits.</title>
        <authorList>
            <person name="Tao X.-Y."/>
            <person name="Taylor C.G."/>
        </authorList>
    </citation>
    <scope>NUCLEOTIDE SEQUENCE [LARGE SCALE GENOMIC DNA]</scope>
    <source>
        <strain evidence="4 5">48H11</strain>
    </source>
</reference>
<dbReference type="Pfam" id="PF19830">
    <property type="entry name" value="DUF6311"/>
    <property type="match status" value="1"/>
</dbReference>
<feature type="domain" description="DUF6311" evidence="3">
    <location>
        <begin position="432"/>
        <end position="536"/>
    </location>
</feature>
<evidence type="ECO:0000313" key="5">
    <source>
        <dbReference type="Proteomes" id="UP000286071"/>
    </source>
</evidence>
<feature type="domain" description="DUF6311" evidence="2">
    <location>
        <begin position="16"/>
        <end position="406"/>
    </location>
</feature>
<gene>
    <name evidence="4" type="ORF">BK659_24020</name>
</gene>
<feature type="transmembrane region" description="Helical" evidence="1">
    <location>
        <begin position="365"/>
        <end position="382"/>
    </location>
</feature>
<dbReference type="Proteomes" id="UP000286071">
    <property type="component" value="Unassembled WGS sequence"/>
</dbReference>
<feature type="transmembrane region" description="Helical" evidence="1">
    <location>
        <begin position="182"/>
        <end position="205"/>
    </location>
</feature>
<keyword evidence="1" id="KW-1133">Transmembrane helix</keyword>
<protein>
    <recommendedName>
        <fullName evidence="6">YfhO family protein</fullName>
    </recommendedName>
</protein>
<accession>A0A423GV99</accession>
<dbReference type="Pfam" id="PF25853">
    <property type="entry name" value="DUF6311_C"/>
    <property type="match status" value="1"/>
</dbReference>
<organism evidence="4 5">
    <name type="scientific">Pseudomonas brassicacearum</name>
    <dbReference type="NCBI Taxonomy" id="930166"/>
    <lineage>
        <taxon>Bacteria</taxon>
        <taxon>Pseudomonadati</taxon>
        <taxon>Pseudomonadota</taxon>
        <taxon>Gammaproteobacteria</taxon>
        <taxon>Pseudomonadales</taxon>
        <taxon>Pseudomonadaceae</taxon>
        <taxon>Pseudomonas</taxon>
    </lineage>
</organism>
<dbReference type="OrthoDB" id="1814621at2"/>
<comment type="caution">
    <text evidence="4">The sequence shown here is derived from an EMBL/GenBank/DDBJ whole genome shotgun (WGS) entry which is preliminary data.</text>
</comment>
<dbReference type="AlphaFoldDB" id="A0A423GV99"/>
<keyword evidence="1" id="KW-0812">Transmembrane</keyword>